<sequence>MRPRHRVISAVRSSYDLSTGVLLFSPRLSSPHHPRNRKRRPSRRILEKRNLVVRTVATKFFSLLPAAEGCTAQAPASARCLGPPGTLHLATGLLGAGIHIHRPSPTPPPPLHLNYPRSYTFPDPFHWRLKWGSPASVVLLIPWRRNRGQCRMVLNRELGASGGAPSSIPITLPFLSTISAGSITQDQTTQNLPASNFQKEFSYDPRLLVYGLKSGITCSLSEDSIQHAIADVKSTITEYMNPIPYEKKPSPY</sequence>
<dbReference type="AlphaFoldDB" id="A0A0D9WAN1"/>
<keyword evidence="2" id="KW-1185">Reference proteome</keyword>
<reference evidence="1" key="3">
    <citation type="submission" date="2015-04" db="UniProtKB">
        <authorList>
            <consortium name="EnsemblPlants"/>
        </authorList>
    </citation>
    <scope>IDENTIFICATION</scope>
</reference>
<dbReference type="Proteomes" id="UP000032180">
    <property type="component" value="Chromosome 4"/>
</dbReference>
<dbReference type="EnsemblPlants" id="LPERR04G23800.1">
    <property type="protein sequence ID" value="LPERR04G23800.1"/>
    <property type="gene ID" value="LPERR04G23800"/>
</dbReference>
<evidence type="ECO:0000313" key="2">
    <source>
        <dbReference type="Proteomes" id="UP000032180"/>
    </source>
</evidence>
<proteinExistence type="predicted"/>
<reference evidence="1 2" key="1">
    <citation type="submission" date="2012-08" db="EMBL/GenBank/DDBJ databases">
        <title>Oryza genome evolution.</title>
        <authorList>
            <person name="Wing R.A."/>
        </authorList>
    </citation>
    <scope>NUCLEOTIDE SEQUENCE</scope>
</reference>
<reference evidence="2" key="2">
    <citation type="submission" date="2013-12" db="EMBL/GenBank/DDBJ databases">
        <authorList>
            <person name="Yu Y."/>
            <person name="Lee S."/>
            <person name="de Baynast K."/>
            <person name="Wissotski M."/>
            <person name="Liu L."/>
            <person name="Talag J."/>
            <person name="Goicoechea J."/>
            <person name="Angelova A."/>
            <person name="Jetty R."/>
            <person name="Kudrna D."/>
            <person name="Golser W."/>
            <person name="Rivera L."/>
            <person name="Zhang J."/>
            <person name="Wing R."/>
        </authorList>
    </citation>
    <scope>NUCLEOTIDE SEQUENCE</scope>
</reference>
<protein>
    <submittedName>
        <fullName evidence="1">Uncharacterized protein</fullName>
    </submittedName>
</protein>
<dbReference type="Gramene" id="LPERR04G23800.1">
    <property type="protein sequence ID" value="LPERR04G23800.1"/>
    <property type="gene ID" value="LPERR04G23800"/>
</dbReference>
<accession>A0A0D9WAN1</accession>
<name>A0A0D9WAN1_9ORYZ</name>
<dbReference type="HOGENOM" id="CLU_1246953_0_0_1"/>
<evidence type="ECO:0000313" key="1">
    <source>
        <dbReference type="EnsemblPlants" id="LPERR04G23800.1"/>
    </source>
</evidence>
<organism evidence="1 2">
    <name type="scientific">Leersia perrieri</name>
    <dbReference type="NCBI Taxonomy" id="77586"/>
    <lineage>
        <taxon>Eukaryota</taxon>
        <taxon>Viridiplantae</taxon>
        <taxon>Streptophyta</taxon>
        <taxon>Embryophyta</taxon>
        <taxon>Tracheophyta</taxon>
        <taxon>Spermatophyta</taxon>
        <taxon>Magnoliopsida</taxon>
        <taxon>Liliopsida</taxon>
        <taxon>Poales</taxon>
        <taxon>Poaceae</taxon>
        <taxon>BOP clade</taxon>
        <taxon>Oryzoideae</taxon>
        <taxon>Oryzeae</taxon>
        <taxon>Oryzinae</taxon>
        <taxon>Leersia</taxon>
    </lineage>
</organism>